<accession>A0A1I8BEK0</accession>
<dbReference type="GO" id="GO:0060271">
    <property type="term" value="P:cilium assembly"/>
    <property type="evidence" value="ECO:0007669"/>
    <property type="project" value="TreeGrafter"/>
</dbReference>
<organism evidence="5 6">
    <name type="scientific">Meloidogyne hapla</name>
    <name type="common">Root-knot nematode worm</name>
    <dbReference type="NCBI Taxonomy" id="6305"/>
    <lineage>
        <taxon>Eukaryota</taxon>
        <taxon>Metazoa</taxon>
        <taxon>Ecdysozoa</taxon>
        <taxon>Nematoda</taxon>
        <taxon>Chromadorea</taxon>
        <taxon>Rhabditida</taxon>
        <taxon>Tylenchina</taxon>
        <taxon>Tylenchomorpha</taxon>
        <taxon>Tylenchoidea</taxon>
        <taxon>Meloidogynidae</taxon>
        <taxon>Meloidogyninae</taxon>
        <taxon>Meloidogyne</taxon>
    </lineage>
</organism>
<dbReference type="GO" id="GO:0005737">
    <property type="term" value="C:cytoplasm"/>
    <property type="evidence" value="ECO:0007669"/>
    <property type="project" value="TreeGrafter"/>
</dbReference>
<dbReference type="AlphaFoldDB" id="A0A1I8BEK0"/>
<comment type="subcellular location">
    <subcellularLocation>
        <location evidence="1">Cell projection</location>
        <location evidence="1">Cilium</location>
    </subcellularLocation>
</comment>
<dbReference type="Pfam" id="PF14931">
    <property type="entry name" value="IFT20"/>
    <property type="match status" value="1"/>
</dbReference>
<protein>
    <submittedName>
        <fullName evidence="6">Intraflagellar transport protein 20 homolog</fullName>
    </submittedName>
</protein>
<dbReference type="PANTHER" id="PTHR31978">
    <property type="entry name" value="INTRAFLAGELLAR TRANSPORT PROTEIN 20 HOMOLOG"/>
    <property type="match status" value="1"/>
</dbReference>
<dbReference type="GO" id="GO:0030990">
    <property type="term" value="C:intraciliary transport particle"/>
    <property type="evidence" value="ECO:0007669"/>
    <property type="project" value="TreeGrafter"/>
</dbReference>
<proteinExistence type="predicted"/>
<evidence type="ECO:0000256" key="1">
    <source>
        <dbReference type="ARBA" id="ARBA00004138"/>
    </source>
</evidence>
<evidence type="ECO:0000256" key="2">
    <source>
        <dbReference type="ARBA" id="ARBA00023054"/>
    </source>
</evidence>
<reference evidence="6" key="1">
    <citation type="submission" date="2016-11" db="UniProtKB">
        <authorList>
            <consortium name="WormBaseParasite"/>
        </authorList>
    </citation>
    <scope>IDENTIFICATION</scope>
</reference>
<dbReference type="Proteomes" id="UP000095281">
    <property type="component" value="Unplaced"/>
</dbReference>
<keyword evidence="3" id="KW-0966">Cell projection</keyword>
<dbReference type="InterPro" id="IPR028172">
    <property type="entry name" value="FT20"/>
</dbReference>
<dbReference type="GO" id="GO:0061512">
    <property type="term" value="P:protein localization to cilium"/>
    <property type="evidence" value="ECO:0007669"/>
    <property type="project" value="TreeGrafter"/>
</dbReference>
<sequence>MDRQIDDDFANRKVFIDDLNHIRLVNPALLESSSNLAKEGKHFIGQFDSFIKTVREVREAMEKIGRIVDGERLRLLTLQNQLDKSGNNSSSEETQQLQLLLNEKQRELERLYVELQSLKDVEAKQNEYLMISKKI</sequence>
<name>A0A1I8BEK0_MELHA</name>
<evidence type="ECO:0000256" key="4">
    <source>
        <dbReference type="SAM" id="Coils"/>
    </source>
</evidence>
<evidence type="ECO:0000256" key="3">
    <source>
        <dbReference type="ARBA" id="ARBA00023273"/>
    </source>
</evidence>
<dbReference type="GO" id="GO:0005813">
    <property type="term" value="C:centrosome"/>
    <property type="evidence" value="ECO:0007669"/>
    <property type="project" value="TreeGrafter"/>
</dbReference>
<feature type="coiled-coil region" evidence="4">
    <location>
        <begin position="87"/>
        <end position="121"/>
    </location>
</feature>
<dbReference type="WBParaSite" id="MhA1_Contig209.frz3.gene2">
    <property type="protein sequence ID" value="MhA1_Contig209.frz3.gene2"/>
    <property type="gene ID" value="MhA1_Contig209.frz3.gene2"/>
</dbReference>
<evidence type="ECO:0000313" key="6">
    <source>
        <dbReference type="WBParaSite" id="MhA1_Contig209.frz3.gene2"/>
    </source>
</evidence>
<keyword evidence="2 4" id="KW-0175">Coiled coil</keyword>
<dbReference type="GO" id="GO:0097730">
    <property type="term" value="C:non-motile cilium"/>
    <property type="evidence" value="ECO:0007669"/>
    <property type="project" value="TreeGrafter"/>
</dbReference>
<dbReference type="OMA" id="FINQFMQ"/>
<dbReference type="PANTHER" id="PTHR31978:SF1">
    <property type="entry name" value="INTRAFLAGELLAR TRANSPORT PROTEIN 20 HOMOLOG"/>
    <property type="match status" value="1"/>
</dbReference>
<dbReference type="GO" id="GO:0036064">
    <property type="term" value="C:ciliary basal body"/>
    <property type="evidence" value="ECO:0007669"/>
    <property type="project" value="TreeGrafter"/>
</dbReference>
<keyword evidence="5" id="KW-1185">Reference proteome</keyword>
<dbReference type="GO" id="GO:0097546">
    <property type="term" value="C:ciliary base"/>
    <property type="evidence" value="ECO:0007669"/>
    <property type="project" value="TreeGrafter"/>
</dbReference>
<evidence type="ECO:0000313" key="5">
    <source>
        <dbReference type="Proteomes" id="UP000095281"/>
    </source>
</evidence>